<sequence length="105" mass="11436">MVDLEDMKRLCDELHDALDELDDDANVPDDPVDDMACDEPELPLGLILDECRSLLAVAHKTVLKVEELGVEYQIPGLPERSNAIAGSLLDAIGLVNDAAGREPDR</sequence>
<evidence type="ECO:0000313" key="1">
    <source>
        <dbReference type="EMBL" id="KFI95208.1"/>
    </source>
</evidence>
<dbReference type="EMBL" id="JGZO01000004">
    <property type="protein sequence ID" value="KFI95208.1"/>
    <property type="molecule type" value="Genomic_DNA"/>
</dbReference>
<dbReference type="AlphaFoldDB" id="A0A087DI58"/>
<evidence type="ECO:0000313" key="2">
    <source>
        <dbReference type="Proteomes" id="UP000029033"/>
    </source>
</evidence>
<proteinExistence type="predicted"/>
<accession>A0A087DI58</accession>
<protein>
    <submittedName>
        <fullName evidence="1">Uncharacterized protein</fullName>
    </submittedName>
</protein>
<comment type="caution">
    <text evidence="1">The sequence shown here is derived from an EMBL/GenBank/DDBJ whole genome shotgun (WGS) entry which is preliminary data.</text>
</comment>
<gene>
    <name evidence="1" type="ORF">BSCA_1026</name>
</gene>
<reference evidence="1 2" key="1">
    <citation type="submission" date="2014-03" db="EMBL/GenBank/DDBJ databases">
        <title>Genomics of Bifidobacteria.</title>
        <authorList>
            <person name="Ventura M."/>
            <person name="Milani C."/>
            <person name="Lugli G.A."/>
        </authorList>
    </citation>
    <scope>NUCLEOTIDE SEQUENCE [LARGE SCALE GENOMIC DNA]</scope>
    <source>
        <strain evidence="1 2">LMG 21589</strain>
    </source>
</reference>
<dbReference type="Proteomes" id="UP000029033">
    <property type="component" value="Unassembled WGS sequence"/>
</dbReference>
<name>A0A087DI58_9BIFI</name>
<dbReference type="RefSeq" id="WP_144414443.1">
    <property type="nucleotide sequence ID" value="NZ_CAUPKV010000009.1"/>
</dbReference>
<dbReference type="STRING" id="158787.BSCA_1026"/>
<keyword evidence="2" id="KW-1185">Reference proteome</keyword>
<dbReference type="GeneID" id="85166005"/>
<organism evidence="1 2">
    <name type="scientific">Bifidobacterium scardovii</name>
    <dbReference type="NCBI Taxonomy" id="158787"/>
    <lineage>
        <taxon>Bacteria</taxon>
        <taxon>Bacillati</taxon>
        <taxon>Actinomycetota</taxon>
        <taxon>Actinomycetes</taxon>
        <taxon>Bifidobacteriales</taxon>
        <taxon>Bifidobacteriaceae</taxon>
        <taxon>Bifidobacterium</taxon>
    </lineage>
</organism>